<dbReference type="Proteomes" id="UP001596104">
    <property type="component" value="Unassembled WGS sequence"/>
</dbReference>
<dbReference type="PANTHER" id="PTHR38013:SF1">
    <property type="entry name" value="GLYCOPROTEIN_POLYSACCHARIDE METABOLISM"/>
    <property type="match status" value="1"/>
</dbReference>
<dbReference type="Pfam" id="PF09619">
    <property type="entry name" value="YscW"/>
    <property type="match status" value="1"/>
</dbReference>
<evidence type="ECO:0000256" key="1">
    <source>
        <dbReference type="SAM" id="SignalP"/>
    </source>
</evidence>
<keyword evidence="3" id="KW-0449">Lipoprotein</keyword>
<feature type="chain" id="PRO_5045967399" evidence="1">
    <location>
        <begin position="24"/>
        <end position="244"/>
    </location>
</feature>
<dbReference type="Pfam" id="PF03724">
    <property type="entry name" value="META"/>
    <property type="match status" value="1"/>
</dbReference>
<feature type="signal peptide" evidence="1">
    <location>
        <begin position="1"/>
        <end position="23"/>
    </location>
</feature>
<dbReference type="PANTHER" id="PTHR38013">
    <property type="entry name" value="GLYCOPROTEIN/POLYSACCHARIDE METABOLISM"/>
    <property type="match status" value="1"/>
</dbReference>
<dbReference type="Gene3D" id="2.40.128.270">
    <property type="match status" value="1"/>
</dbReference>
<dbReference type="InterPro" id="IPR005184">
    <property type="entry name" value="DUF306_Meta_HslJ"/>
</dbReference>
<dbReference type="InterPro" id="IPR053196">
    <property type="entry name" value="Lipoprotein_YbaY-like"/>
</dbReference>
<protein>
    <submittedName>
        <fullName evidence="3">YbaY family lipoprotein</fullName>
    </submittedName>
</protein>
<organism evidence="3 4">
    <name type="scientific">Bosea vestrisii</name>
    <dbReference type="NCBI Taxonomy" id="151416"/>
    <lineage>
        <taxon>Bacteria</taxon>
        <taxon>Pseudomonadati</taxon>
        <taxon>Pseudomonadota</taxon>
        <taxon>Alphaproteobacteria</taxon>
        <taxon>Hyphomicrobiales</taxon>
        <taxon>Boseaceae</taxon>
        <taxon>Bosea</taxon>
    </lineage>
</organism>
<reference evidence="4" key="1">
    <citation type="journal article" date="2019" name="Int. J. Syst. Evol. Microbiol.">
        <title>The Global Catalogue of Microorganisms (GCM) 10K type strain sequencing project: providing services to taxonomists for standard genome sequencing and annotation.</title>
        <authorList>
            <consortium name="The Broad Institute Genomics Platform"/>
            <consortium name="The Broad Institute Genome Sequencing Center for Infectious Disease"/>
            <person name="Wu L."/>
            <person name="Ma J."/>
        </authorList>
    </citation>
    <scope>NUCLEOTIDE SEQUENCE [LARGE SCALE GENOMIC DNA]</scope>
    <source>
        <strain evidence="4">CGMCC 1.16326</strain>
    </source>
</reference>
<dbReference type="RefSeq" id="WP_377007883.1">
    <property type="nucleotide sequence ID" value="NZ_JBHSLV010000018.1"/>
</dbReference>
<keyword evidence="4" id="KW-1185">Reference proteome</keyword>
<dbReference type="EMBL" id="JBHSLV010000018">
    <property type="protein sequence ID" value="MFC5392986.1"/>
    <property type="molecule type" value="Genomic_DNA"/>
</dbReference>
<dbReference type="InterPro" id="IPR038670">
    <property type="entry name" value="HslJ-like_sf"/>
</dbReference>
<feature type="domain" description="DUF306" evidence="2">
    <location>
        <begin position="140"/>
        <end position="240"/>
    </location>
</feature>
<name>A0ABW0H8Z1_9HYPH</name>
<proteinExistence type="predicted"/>
<gene>
    <name evidence="3" type="ORF">ACFPPC_10110</name>
</gene>
<evidence type="ECO:0000313" key="3">
    <source>
        <dbReference type="EMBL" id="MFC5392986.1"/>
    </source>
</evidence>
<accession>A0ABW0H8Z1</accession>
<sequence>MITRRIFAAGALALAALPLPALAAPRTLSGTVTYRERIALPPGAMVEVSLLDVSLADAPSRTIARTRIAARRQVPIPFRLHFNDAVIQPGHRYALRAEIRVRGQLWFTTTEHHAALVPDASSEIVVQRVAPPAEVGGPTGSWRVESLRGRPLPEGVRATLQIDSTGRVSAHGGCNGMGGQATIRDRAIRFGPLAGTMMACPELRMQVESQFRAALEATRSWRMERGALILLSGRGARLVVLARE</sequence>
<comment type="caution">
    <text evidence="3">The sequence shown here is derived from an EMBL/GenBank/DDBJ whole genome shotgun (WGS) entry which is preliminary data.</text>
</comment>
<evidence type="ECO:0000313" key="4">
    <source>
        <dbReference type="Proteomes" id="UP001596104"/>
    </source>
</evidence>
<evidence type="ECO:0000259" key="2">
    <source>
        <dbReference type="Pfam" id="PF03724"/>
    </source>
</evidence>
<keyword evidence="1" id="KW-0732">Signal</keyword>
<dbReference type="InterPro" id="IPR039366">
    <property type="entry name" value="Pilotin"/>
</dbReference>